<dbReference type="EMBL" id="VFON01000001">
    <property type="protein sequence ID" value="TQL44670.1"/>
    <property type="molecule type" value="Genomic_DNA"/>
</dbReference>
<organism evidence="2 3">
    <name type="scientific">Leucobacter komagatae</name>
    <dbReference type="NCBI Taxonomy" id="55969"/>
    <lineage>
        <taxon>Bacteria</taxon>
        <taxon>Bacillati</taxon>
        <taxon>Actinomycetota</taxon>
        <taxon>Actinomycetes</taxon>
        <taxon>Micrococcales</taxon>
        <taxon>Microbacteriaceae</taxon>
        <taxon>Leucobacter</taxon>
    </lineage>
</organism>
<dbReference type="RefSeq" id="WP_141887827.1">
    <property type="nucleotide sequence ID" value="NZ_BAAAUY010000006.1"/>
</dbReference>
<reference evidence="2 3" key="1">
    <citation type="submission" date="2019-06" db="EMBL/GenBank/DDBJ databases">
        <title>Sequencing the genomes of 1000 actinobacteria strains.</title>
        <authorList>
            <person name="Klenk H.-P."/>
        </authorList>
    </citation>
    <scope>NUCLEOTIDE SEQUENCE [LARGE SCALE GENOMIC DNA]</scope>
    <source>
        <strain evidence="2 3">DSM 8803</strain>
    </source>
</reference>
<sequence>MIGAYIRVFQNTDKYGNHAPEERVEPVMISLKKLQSVTGQAAEALVEYSPSLTDTLGVYSFDDPEKGAGWLRLEGAGKLTLARLHDLVRLSEIERAIGQKDPIPGAELGIAAPMAFHNRSPYVHFATGLAVLGLGVWLGGLTFSPKAVPMGITLFMGGATVIVLGMGCWTIYMSVRRFGWWTRARRYALSDGGPLPEDLTYFG</sequence>
<proteinExistence type="predicted"/>
<keyword evidence="1" id="KW-0812">Transmembrane</keyword>
<dbReference type="OrthoDB" id="5118992at2"/>
<accession>A0A542Y9A2</accession>
<name>A0A542Y9A2_9MICO</name>
<evidence type="ECO:0000313" key="2">
    <source>
        <dbReference type="EMBL" id="TQL44670.1"/>
    </source>
</evidence>
<protein>
    <submittedName>
        <fullName evidence="2">Uncharacterized protein</fullName>
    </submittedName>
</protein>
<gene>
    <name evidence="2" type="ORF">FB468_2736</name>
</gene>
<comment type="caution">
    <text evidence="2">The sequence shown here is derived from an EMBL/GenBank/DDBJ whole genome shotgun (WGS) entry which is preliminary data.</text>
</comment>
<feature type="transmembrane region" description="Helical" evidence="1">
    <location>
        <begin position="152"/>
        <end position="175"/>
    </location>
</feature>
<evidence type="ECO:0000256" key="1">
    <source>
        <dbReference type="SAM" id="Phobius"/>
    </source>
</evidence>
<feature type="transmembrane region" description="Helical" evidence="1">
    <location>
        <begin position="122"/>
        <end position="140"/>
    </location>
</feature>
<evidence type="ECO:0000313" key="3">
    <source>
        <dbReference type="Proteomes" id="UP000319094"/>
    </source>
</evidence>
<keyword evidence="1" id="KW-1133">Transmembrane helix</keyword>
<keyword evidence="3" id="KW-1185">Reference proteome</keyword>
<keyword evidence="1" id="KW-0472">Membrane</keyword>
<dbReference type="AlphaFoldDB" id="A0A542Y9A2"/>
<dbReference type="Proteomes" id="UP000319094">
    <property type="component" value="Unassembled WGS sequence"/>
</dbReference>